<dbReference type="Proteomes" id="UP000324705">
    <property type="component" value="Chromosome 3B"/>
</dbReference>
<protein>
    <recommendedName>
        <fullName evidence="4">Wall-associated receptor kinase galacturonan-binding domain-containing protein</fullName>
    </recommendedName>
</protein>
<dbReference type="Gramene" id="TRITD3Bv1G013750.1">
    <property type="protein sequence ID" value="TRITD3Bv1G013750.1"/>
    <property type="gene ID" value="TRITD3Bv1G013750"/>
</dbReference>
<proteinExistence type="predicted"/>
<sequence length="129" mass="14239">MAPSCCWLLAFAWVWWLPLLLVAAEEARGEGCSAKCGNVTISHPFWLTDIEAGRSCAPPDFEVTCFNNSSPVLRSSIPFSFRFAIINISYEEDRLHVVDEGKMQILPTSNSCQVPPSNWATPFGSTRAA</sequence>
<dbReference type="GO" id="GO:0030247">
    <property type="term" value="F:polysaccharide binding"/>
    <property type="evidence" value="ECO:0007669"/>
    <property type="project" value="InterPro"/>
</dbReference>
<name>A0A9R1Q6H7_TRITD</name>
<gene>
    <name evidence="5" type="ORF">TRITD_3Bv1G013750</name>
</gene>
<dbReference type="OMA" id="RFAIINI"/>
<evidence type="ECO:0000256" key="1">
    <source>
        <dbReference type="ARBA" id="ARBA00004167"/>
    </source>
</evidence>
<keyword evidence="6" id="KW-1185">Reference proteome</keyword>
<dbReference type="InterPro" id="IPR025287">
    <property type="entry name" value="WAK_GUB"/>
</dbReference>
<dbReference type="PANTHER" id="PTHR33138">
    <property type="entry name" value="OS01G0690200 PROTEIN"/>
    <property type="match status" value="1"/>
</dbReference>
<keyword evidence="2 3" id="KW-0732">Signal</keyword>
<evidence type="ECO:0000256" key="3">
    <source>
        <dbReference type="SAM" id="SignalP"/>
    </source>
</evidence>
<dbReference type="GO" id="GO:0016020">
    <property type="term" value="C:membrane"/>
    <property type="evidence" value="ECO:0007669"/>
    <property type="project" value="UniProtKB-SubCell"/>
</dbReference>
<evidence type="ECO:0000313" key="6">
    <source>
        <dbReference type="Proteomes" id="UP000324705"/>
    </source>
</evidence>
<evidence type="ECO:0000256" key="2">
    <source>
        <dbReference type="ARBA" id="ARBA00022729"/>
    </source>
</evidence>
<accession>A0A9R1Q6H7</accession>
<dbReference type="PANTHER" id="PTHR33138:SF9">
    <property type="entry name" value="OS01G0136500 PROTEIN"/>
    <property type="match status" value="1"/>
</dbReference>
<feature type="domain" description="Wall-associated receptor kinase galacturonan-binding" evidence="4">
    <location>
        <begin position="32"/>
        <end position="99"/>
    </location>
</feature>
<dbReference type="AlphaFoldDB" id="A0A9R1Q6H7"/>
<feature type="chain" id="PRO_5040425612" description="Wall-associated receptor kinase galacturonan-binding domain-containing protein" evidence="3">
    <location>
        <begin position="25"/>
        <end position="129"/>
    </location>
</feature>
<feature type="signal peptide" evidence="3">
    <location>
        <begin position="1"/>
        <end position="24"/>
    </location>
</feature>
<dbReference type="EMBL" id="LT934116">
    <property type="protein sequence ID" value="VAH71729.1"/>
    <property type="molecule type" value="Genomic_DNA"/>
</dbReference>
<evidence type="ECO:0000313" key="5">
    <source>
        <dbReference type="EMBL" id="VAH71729.1"/>
    </source>
</evidence>
<dbReference type="Pfam" id="PF13947">
    <property type="entry name" value="GUB_WAK_bind"/>
    <property type="match status" value="1"/>
</dbReference>
<comment type="subcellular location">
    <subcellularLocation>
        <location evidence="1">Membrane</location>
        <topology evidence="1">Single-pass membrane protein</topology>
    </subcellularLocation>
</comment>
<organism evidence="5 6">
    <name type="scientific">Triticum turgidum subsp. durum</name>
    <name type="common">Durum wheat</name>
    <name type="synonym">Triticum durum</name>
    <dbReference type="NCBI Taxonomy" id="4567"/>
    <lineage>
        <taxon>Eukaryota</taxon>
        <taxon>Viridiplantae</taxon>
        <taxon>Streptophyta</taxon>
        <taxon>Embryophyta</taxon>
        <taxon>Tracheophyta</taxon>
        <taxon>Spermatophyta</taxon>
        <taxon>Magnoliopsida</taxon>
        <taxon>Liliopsida</taxon>
        <taxon>Poales</taxon>
        <taxon>Poaceae</taxon>
        <taxon>BOP clade</taxon>
        <taxon>Pooideae</taxon>
        <taxon>Triticodae</taxon>
        <taxon>Triticeae</taxon>
        <taxon>Triticinae</taxon>
        <taxon>Triticum</taxon>
    </lineage>
</organism>
<reference evidence="5 6" key="1">
    <citation type="submission" date="2017-09" db="EMBL/GenBank/DDBJ databases">
        <authorList>
            <consortium name="International Durum Wheat Genome Sequencing Consortium (IDWGSC)"/>
            <person name="Milanesi L."/>
        </authorList>
    </citation>
    <scope>NUCLEOTIDE SEQUENCE [LARGE SCALE GENOMIC DNA]</scope>
    <source>
        <strain evidence="6">cv. Svevo</strain>
    </source>
</reference>
<evidence type="ECO:0000259" key="4">
    <source>
        <dbReference type="Pfam" id="PF13947"/>
    </source>
</evidence>